<keyword evidence="9 16" id="KW-1133">Transmembrane helix</keyword>
<dbReference type="Proteomes" id="UP000253664">
    <property type="component" value="Unassembled WGS sequence"/>
</dbReference>
<dbReference type="PANTHER" id="PTHR33048:SF143">
    <property type="entry name" value="EXTRACELLULAR MEMBRANE PROTEIN CFEM DOMAIN-CONTAINING PROTEIN-RELATED"/>
    <property type="match status" value="1"/>
</dbReference>
<evidence type="ECO:0000256" key="12">
    <source>
        <dbReference type="ARBA" id="ARBA00023288"/>
    </source>
</evidence>
<feature type="binding site" description="axial binding residue" evidence="14">
    <location>
        <position position="63"/>
    </location>
    <ligand>
        <name>heme</name>
        <dbReference type="ChEBI" id="CHEBI:30413"/>
    </ligand>
    <ligandPart>
        <name>Fe</name>
        <dbReference type="ChEBI" id="CHEBI:18248"/>
    </ligandPart>
</feature>
<evidence type="ECO:0000256" key="14">
    <source>
        <dbReference type="PROSITE-ProRule" id="PRU01356"/>
    </source>
</evidence>
<keyword evidence="14" id="KW-0349">Heme</keyword>
<evidence type="ECO:0000256" key="9">
    <source>
        <dbReference type="ARBA" id="ARBA00022989"/>
    </source>
</evidence>
<name>A0A367LEZ9_9HYPO</name>
<evidence type="ECO:0000256" key="8">
    <source>
        <dbReference type="ARBA" id="ARBA00022729"/>
    </source>
</evidence>
<dbReference type="OrthoDB" id="2496787at2759"/>
<comment type="similarity">
    <text evidence="4">Belongs to the RBT5 family.</text>
</comment>
<evidence type="ECO:0000256" key="10">
    <source>
        <dbReference type="ARBA" id="ARBA00023136"/>
    </source>
</evidence>
<comment type="similarity">
    <text evidence="13">Belongs to the SAT4 family.</text>
</comment>
<evidence type="ECO:0000313" key="19">
    <source>
        <dbReference type="EMBL" id="RCI13004.1"/>
    </source>
</evidence>
<keyword evidence="6" id="KW-0336">GPI-anchor</keyword>
<keyword evidence="12" id="KW-0449">Lipoprotein</keyword>
<dbReference type="EMBL" id="LKCN02000007">
    <property type="protein sequence ID" value="RCI13004.1"/>
    <property type="molecule type" value="Genomic_DNA"/>
</dbReference>
<evidence type="ECO:0000256" key="2">
    <source>
        <dbReference type="ARBA" id="ARBA00004589"/>
    </source>
</evidence>
<feature type="transmembrane region" description="Helical" evidence="16">
    <location>
        <begin position="310"/>
        <end position="330"/>
    </location>
</feature>
<keyword evidence="8 17" id="KW-0732">Signal</keyword>
<evidence type="ECO:0000259" key="18">
    <source>
        <dbReference type="PROSITE" id="PS52012"/>
    </source>
</evidence>
<keyword evidence="5" id="KW-0964">Secreted</keyword>
<evidence type="ECO:0000256" key="17">
    <source>
        <dbReference type="SAM" id="SignalP"/>
    </source>
</evidence>
<feature type="transmembrane region" description="Helical" evidence="16">
    <location>
        <begin position="277"/>
        <end position="298"/>
    </location>
</feature>
<reference evidence="19 20" key="1">
    <citation type="journal article" date="2015" name="BMC Genomics">
        <title>Insights from the genome of Ophiocordyceps polyrhachis-furcata to pathogenicity and host specificity in insect fungi.</title>
        <authorList>
            <person name="Wichadakul D."/>
            <person name="Kobmoo N."/>
            <person name="Ingsriswang S."/>
            <person name="Tangphatsornruang S."/>
            <person name="Chantasingh D."/>
            <person name="Luangsa-ard J.J."/>
            <person name="Eurwilaichitr L."/>
        </authorList>
    </citation>
    <scope>NUCLEOTIDE SEQUENCE [LARGE SCALE GENOMIC DNA]</scope>
    <source>
        <strain evidence="19 20">BCC 54312</strain>
    </source>
</reference>
<keyword evidence="20" id="KW-1185">Reference proteome</keyword>
<dbReference type="InterPro" id="IPR008427">
    <property type="entry name" value="Extracellular_membr_CFEM_dom"/>
</dbReference>
<feature type="transmembrane region" description="Helical" evidence="16">
    <location>
        <begin position="112"/>
        <end position="133"/>
    </location>
</feature>
<dbReference type="PROSITE" id="PS52012">
    <property type="entry name" value="CFEM"/>
    <property type="match status" value="1"/>
</dbReference>
<dbReference type="Pfam" id="PF20684">
    <property type="entry name" value="Fung_rhodopsin"/>
    <property type="match status" value="1"/>
</dbReference>
<keyword evidence="6" id="KW-0325">Glycoprotein</keyword>
<feature type="transmembrane region" description="Helical" evidence="16">
    <location>
        <begin position="197"/>
        <end position="218"/>
    </location>
</feature>
<feature type="signal peptide" evidence="17">
    <location>
        <begin position="1"/>
        <end position="17"/>
    </location>
</feature>
<proteinExistence type="inferred from homology"/>
<sequence length="454" mass="50569">MRLLGCLVAAAAARGLADRLEEEQGLSSRANDSGNAIVDALPRYPACARPCYITALADSSCLDTHCVCSDGDFRAEIRGCVKAACHVGDAMASKNVTEQACMRPRRDKTSQYTALTISLSVAAYVIVSARLLFKNFYGPRRRLGIDDWVILASVFVGVASTVVKTRGLVRHGLGKDAWTLQAETVAQFKLDFYVLEIMYIVMMTLAKVAMTFFYLSIFPGQRTRLVLWVTAGVMGVFGLASVFVTIFQCQPVSYYWTMYLTSTVEHSGHCVDFHVAAWVYSGINIGLNIWLIIIPLSIIRKLELHWKKKIGVVVMFMTGTFDIVVSILRLRSLITFANSWNPTWDQFPVAWWSTIEIDVALICTSLPTMRLIFVRLFPRVFGTKQQRSETQTAPESMGTEEDKPVRQSRTVISLEIIEAHGEEEEEQEEEESQGGGDKSRQAKEESLVSVGLAI</sequence>
<evidence type="ECO:0000256" key="5">
    <source>
        <dbReference type="ARBA" id="ARBA00022525"/>
    </source>
</evidence>
<comment type="subcellular location">
    <subcellularLocation>
        <location evidence="2">Membrane</location>
        <topology evidence="2">Lipid-anchor</topology>
        <topology evidence="2">GPI-anchor</topology>
    </subcellularLocation>
    <subcellularLocation>
        <location evidence="1">Membrane</location>
        <topology evidence="1">Multi-pass membrane protein</topology>
    </subcellularLocation>
    <subcellularLocation>
        <location evidence="3">Secreted</location>
    </subcellularLocation>
</comment>
<feature type="transmembrane region" description="Helical" evidence="16">
    <location>
        <begin position="145"/>
        <end position="163"/>
    </location>
</feature>
<gene>
    <name evidence="19" type="ORF">L249_0441</name>
</gene>
<evidence type="ECO:0000256" key="16">
    <source>
        <dbReference type="SAM" id="Phobius"/>
    </source>
</evidence>
<feature type="domain" description="CFEM" evidence="18">
    <location>
        <begin position="18"/>
        <end position="128"/>
    </location>
</feature>
<feature type="chain" id="PRO_5017034331" description="CFEM domain-containing protein" evidence="17">
    <location>
        <begin position="18"/>
        <end position="454"/>
    </location>
</feature>
<evidence type="ECO:0000256" key="3">
    <source>
        <dbReference type="ARBA" id="ARBA00004613"/>
    </source>
</evidence>
<dbReference type="Pfam" id="PF05730">
    <property type="entry name" value="CFEM"/>
    <property type="match status" value="1"/>
</dbReference>
<evidence type="ECO:0000256" key="13">
    <source>
        <dbReference type="ARBA" id="ARBA00038359"/>
    </source>
</evidence>
<keyword evidence="14" id="KW-0408">Iron</keyword>
<accession>A0A367LEZ9</accession>
<feature type="compositionally biased region" description="Acidic residues" evidence="15">
    <location>
        <begin position="421"/>
        <end position="432"/>
    </location>
</feature>
<evidence type="ECO:0000313" key="20">
    <source>
        <dbReference type="Proteomes" id="UP000253664"/>
    </source>
</evidence>
<dbReference type="GO" id="GO:0005576">
    <property type="term" value="C:extracellular region"/>
    <property type="evidence" value="ECO:0007669"/>
    <property type="project" value="UniProtKB-SubCell"/>
</dbReference>
<dbReference type="GO" id="GO:0046872">
    <property type="term" value="F:metal ion binding"/>
    <property type="evidence" value="ECO:0007669"/>
    <property type="project" value="UniProtKB-UniRule"/>
</dbReference>
<protein>
    <recommendedName>
        <fullName evidence="18">CFEM domain-containing protein</fullName>
    </recommendedName>
</protein>
<comment type="caution">
    <text evidence="19">The sequence shown here is derived from an EMBL/GenBank/DDBJ whole genome shotgun (WGS) entry which is preliminary data.</text>
</comment>
<evidence type="ECO:0000256" key="11">
    <source>
        <dbReference type="ARBA" id="ARBA00023157"/>
    </source>
</evidence>
<evidence type="ECO:0000256" key="15">
    <source>
        <dbReference type="SAM" id="MobiDB-lite"/>
    </source>
</evidence>
<dbReference type="AlphaFoldDB" id="A0A367LEZ9"/>
<evidence type="ECO:0000256" key="7">
    <source>
        <dbReference type="ARBA" id="ARBA00022692"/>
    </source>
</evidence>
<organism evidence="19 20">
    <name type="scientific">Ophiocordyceps polyrhachis-furcata BCC 54312</name>
    <dbReference type="NCBI Taxonomy" id="1330021"/>
    <lineage>
        <taxon>Eukaryota</taxon>
        <taxon>Fungi</taxon>
        <taxon>Dikarya</taxon>
        <taxon>Ascomycota</taxon>
        <taxon>Pezizomycotina</taxon>
        <taxon>Sordariomycetes</taxon>
        <taxon>Hypocreomycetidae</taxon>
        <taxon>Hypocreales</taxon>
        <taxon>Ophiocordycipitaceae</taxon>
        <taxon>Ophiocordyceps</taxon>
    </lineage>
</organism>
<keyword evidence="10 16" id="KW-0472">Membrane</keyword>
<feature type="transmembrane region" description="Helical" evidence="16">
    <location>
        <begin position="350"/>
        <end position="377"/>
    </location>
</feature>
<feature type="transmembrane region" description="Helical" evidence="16">
    <location>
        <begin position="225"/>
        <end position="247"/>
    </location>
</feature>
<comment type="caution">
    <text evidence="14">Lacks conserved residue(s) required for the propagation of feature annotation.</text>
</comment>
<evidence type="ECO:0000256" key="1">
    <source>
        <dbReference type="ARBA" id="ARBA00004141"/>
    </source>
</evidence>
<evidence type="ECO:0000256" key="6">
    <source>
        <dbReference type="ARBA" id="ARBA00022622"/>
    </source>
</evidence>
<keyword evidence="14" id="KW-0479">Metal-binding</keyword>
<keyword evidence="7 16" id="KW-0812">Transmembrane</keyword>
<dbReference type="GO" id="GO:0098552">
    <property type="term" value="C:side of membrane"/>
    <property type="evidence" value="ECO:0007669"/>
    <property type="project" value="UniProtKB-KW"/>
</dbReference>
<dbReference type="InterPro" id="IPR052337">
    <property type="entry name" value="SAT4-like"/>
</dbReference>
<feature type="region of interest" description="Disordered" evidence="15">
    <location>
        <begin position="386"/>
        <end position="454"/>
    </location>
</feature>
<feature type="disulfide bond" evidence="14">
    <location>
        <begin position="68"/>
        <end position="101"/>
    </location>
</feature>
<dbReference type="PANTHER" id="PTHR33048">
    <property type="entry name" value="PTH11-LIKE INTEGRAL MEMBRANE PROTEIN (AFU_ORTHOLOGUE AFUA_5G11245)"/>
    <property type="match status" value="1"/>
</dbReference>
<feature type="compositionally biased region" description="Basic and acidic residues" evidence="15">
    <location>
        <begin position="437"/>
        <end position="446"/>
    </location>
</feature>
<dbReference type="InterPro" id="IPR049326">
    <property type="entry name" value="Rhodopsin_dom_fungi"/>
</dbReference>
<dbReference type="STRING" id="1330021.A0A367LEZ9"/>
<evidence type="ECO:0000256" key="4">
    <source>
        <dbReference type="ARBA" id="ARBA00010031"/>
    </source>
</evidence>
<keyword evidence="11 14" id="KW-1015">Disulfide bond</keyword>